<evidence type="ECO:0000259" key="2">
    <source>
        <dbReference type="Pfam" id="PF05239"/>
    </source>
</evidence>
<dbReference type="InterPro" id="IPR027275">
    <property type="entry name" value="PRC-brl_dom"/>
</dbReference>
<dbReference type="InterPro" id="IPR011033">
    <property type="entry name" value="PRC_barrel-like_sf"/>
</dbReference>
<dbReference type="Pfam" id="PF05239">
    <property type="entry name" value="PRC"/>
    <property type="match status" value="1"/>
</dbReference>
<keyword evidence="4" id="KW-1185">Reference proteome</keyword>
<name>A0ABP3V9K3_9BURK</name>
<dbReference type="RefSeq" id="WP_141288017.1">
    <property type="nucleotide sequence ID" value="NZ_BAAAEW010000008.1"/>
</dbReference>
<feature type="region of interest" description="Disordered" evidence="1">
    <location>
        <begin position="75"/>
        <end position="117"/>
    </location>
</feature>
<dbReference type="EMBL" id="BAAAEW010000008">
    <property type="protein sequence ID" value="GAA0748202.1"/>
    <property type="molecule type" value="Genomic_DNA"/>
</dbReference>
<gene>
    <name evidence="3" type="ORF">GCM10009107_17390</name>
</gene>
<dbReference type="Proteomes" id="UP001500279">
    <property type="component" value="Unassembled WGS sequence"/>
</dbReference>
<reference evidence="4" key="1">
    <citation type="journal article" date="2019" name="Int. J. Syst. Evol. Microbiol.">
        <title>The Global Catalogue of Microorganisms (GCM) 10K type strain sequencing project: providing services to taxonomists for standard genome sequencing and annotation.</title>
        <authorList>
            <consortium name="The Broad Institute Genomics Platform"/>
            <consortium name="The Broad Institute Genome Sequencing Center for Infectious Disease"/>
            <person name="Wu L."/>
            <person name="Ma J."/>
        </authorList>
    </citation>
    <scope>NUCLEOTIDE SEQUENCE [LARGE SCALE GENOMIC DNA]</scope>
    <source>
        <strain evidence="4">JCM 15503</strain>
    </source>
</reference>
<feature type="compositionally biased region" description="Basic and acidic residues" evidence="1">
    <location>
        <begin position="92"/>
        <end position="108"/>
    </location>
</feature>
<evidence type="ECO:0000256" key="1">
    <source>
        <dbReference type="SAM" id="MobiDB-lite"/>
    </source>
</evidence>
<evidence type="ECO:0000313" key="4">
    <source>
        <dbReference type="Proteomes" id="UP001500279"/>
    </source>
</evidence>
<sequence length="218" mass="23919">MLNSIRHITGAIMYGEDGRIGTVSGVLFDTRTWVIRYLAVDLEHEQRGRSILVSPRFIRRSFDRSNEIEVTLTHAQAAGSPSARQTRTLAEPNERDMLPRIEPGDRPRSAGPAAAAQPAAALDAHVCNSLEVNGCEVHALDDTVGEVRDFFFETETWRIAFLLVDTNGRGPGGRKVLLAPASVDKLDLVRGTVHVALTSEQVRGAPEYHEMLPDKVVA</sequence>
<protein>
    <recommendedName>
        <fullName evidence="2">PRC-barrel domain-containing protein</fullName>
    </recommendedName>
</protein>
<dbReference type="SUPFAM" id="SSF50346">
    <property type="entry name" value="PRC-barrel domain"/>
    <property type="match status" value="2"/>
</dbReference>
<dbReference type="InterPro" id="IPR014747">
    <property type="entry name" value="Bac_photo_RC_H_C"/>
</dbReference>
<comment type="caution">
    <text evidence="3">The sequence shown here is derived from an EMBL/GenBank/DDBJ whole genome shotgun (WGS) entry which is preliminary data.</text>
</comment>
<accession>A0ABP3V9K3</accession>
<feature type="domain" description="PRC-barrel" evidence="2">
    <location>
        <begin position="132"/>
        <end position="201"/>
    </location>
</feature>
<proteinExistence type="predicted"/>
<organism evidence="3 4">
    <name type="scientific">Ideonella azotifigens</name>
    <dbReference type="NCBI Taxonomy" id="513160"/>
    <lineage>
        <taxon>Bacteria</taxon>
        <taxon>Pseudomonadati</taxon>
        <taxon>Pseudomonadota</taxon>
        <taxon>Betaproteobacteria</taxon>
        <taxon>Burkholderiales</taxon>
        <taxon>Sphaerotilaceae</taxon>
        <taxon>Ideonella</taxon>
    </lineage>
</organism>
<dbReference type="Gene3D" id="3.90.50.10">
    <property type="entry name" value="Photosynthetic Reaction Center, subunit H, domain 2"/>
    <property type="match status" value="2"/>
</dbReference>
<evidence type="ECO:0000313" key="3">
    <source>
        <dbReference type="EMBL" id="GAA0748202.1"/>
    </source>
</evidence>